<dbReference type="SUPFAM" id="SSF54211">
    <property type="entry name" value="Ribosomal protein S5 domain 2-like"/>
    <property type="match status" value="1"/>
</dbReference>
<evidence type="ECO:0000256" key="7">
    <source>
        <dbReference type="ARBA" id="ARBA00022840"/>
    </source>
</evidence>
<evidence type="ECO:0000256" key="2">
    <source>
        <dbReference type="ARBA" id="ARBA00012052"/>
    </source>
</evidence>
<organism evidence="12 13">
    <name type="scientific">Desulfotomaculum nigrificans (strain DSM 14880 / VKM B-2319 / CO-1-SRB)</name>
    <name type="common">Desulfotomaculum carboxydivorans</name>
    <dbReference type="NCBI Taxonomy" id="868595"/>
    <lineage>
        <taxon>Bacteria</taxon>
        <taxon>Bacillati</taxon>
        <taxon>Bacillota</taxon>
        <taxon>Clostridia</taxon>
        <taxon>Eubacteriales</taxon>
        <taxon>Desulfotomaculaceae</taxon>
        <taxon>Desulfotomaculum</taxon>
    </lineage>
</organism>
<dbReference type="GO" id="GO:0019288">
    <property type="term" value="P:isopentenyl diphosphate biosynthetic process, methylerythritol 4-phosphate pathway"/>
    <property type="evidence" value="ECO:0007669"/>
    <property type="project" value="UniProtKB-UniRule"/>
</dbReference>
<dbReference type="HOGENOM" id="CLU_053057_1_1_9"/>
<dbReference type="NCBIfam" id="NF011202">
    <property type="entry name" value="PRK14608.1"/>
    <property type="match status" value="1"/>
</dbReference>
<keyword evidence="9" id="KW-0414">Isoprene biosynthesis</keyword>
<evidence type="ECO:0000256" key="8">
    <source>
        <dbReference type="ARBA" id="ARBA00032554"/>
    </source>
</evidence>
<dbReference type="Proteomes" id="UP000009226">
    <property type="component" value="Chromosome"/>
</dbReference>
<reference evidence="12 13" key="1">
    <citation type="submission" date="2011-05" db="EMBL/GenBank/DDBJ databases">
        <title>Complete sequence of Desulfotomaculum carboxydivorans CO-1-SRB.</title>
        <authorList>
            <consortium name="US DOE Joint Genome Institute"/>
            <person name="Lucas S."/>
            <person name="Han J."/>
            <person name="Lapidus A."/>
            <person name="Cheng J.-F."/>
            <person name="Goodwin L."/>
            <person name="Pitluck S."/>
            <person name="Peters L."/>
            <person name="Mikhailova N."/>
            <person name="Lu M."/>
            <person name="Han C."/>
            <person name="Tapia R."/>
            <person name="Land M."/>
            <person name="Hauser L."/>
            <person name="Kyrpides N."/>
            <person name="Ivanova N."/>
            <person name="Pagani I."/>
            <person name="Stams A."/>
            <person name="Plugge C."/>
            <person name="Muyzer G."/>
            <person name="Kuever J."/>
            <person name="Parshina S."/>
            <person name="Ivanova A."/>
            <person name="Nazina T."/>
            <person name="Woyke T."/>
        </authorList>
    </citation>
    <scope>NUCLEOTIDE SEQUENCE [LARGE SCALE GENOMIC DNA]</scope>
    <source>
        <strain evidence="13">DSM 14880 / VKM B-2319 / CO-1-SRB</strain>
    </source>
</reference>
<proteinExistence type="inferred from homology"/>
<feature type="active site" evidence="9">
    <location>
        <position position="135"/>
    </location>
</feature>
<dbReference type="HAMAP" id="MF_00061">
    <property type="entry name" value="IspE"/>
    <property type="match status" value="1"/>
</dbReference>
<dbReference type="AlphaFoldDB" id="F6B4G3"/>
<dbReference type="Gene3D" id="3.30.70.890">
    <property type="entry name" value="GHMP kinase, C-terminal domain"/>
    <property type="match status" value="1"/>
</dbReference>
<keyword evidence="4 9" id="KW-0808">Transferase</keyword>
<comment type="catalytic activity">
    <reaction evidence="9">
        <text>4-CDP-2-C-methyl-D-erythritol + ATP = 4-CDP-2-C-methyl-D-erythritol 2-phosphate + ADP + H(+)</text>
        <dbReference type="Rhea" id="RHEA:18437"/>
        <dbReference type="ChEBI" id="CHEBI:15378"/>
        <dbReference type="ChEBI" id="CHEBI:30616"/>
        <dbReference type="ChEBI" id="CHEBI:57823"/>
        <dbReference type="ChEBI" id="CHEBI:57919"/>
        <dbReference type="ChEBI" id="CHEBI:456216"/>
        <dbReference type="EC" id="2.7.1.148"/>
    </reaction>
</comment>
<gene>
    <name evidence="9" type="primary">ispE</name>
    <name evidence="12" type="ordered locus">Desca_0081</name>
</gene>
<evidence type="ECO:0000256" key="9">
    <source>
        <dbReference type="HAMAP-Rule" id="MF_00061"/>
    </source>
</evidence>
<dbReference type="GO" id="GO:0016114">
    <property type="term" value="P:terpenoid biosynthetic process"/>
    <property type="evidence" value="ECO:0007669"/>
    <property type="project" value="UniProtKB-UniRule"/>
</dbReference>
<evidence type="ECO:0000259" key="11">
    <source>
        <dbReference type="Pfam" id="PF08544"/>
    </source>
</evidence>
<dbReference type="EC" id="2.7.1.148" evidence="2 9"/>
<evidence type="ECO:0000256" key="6">
    <source>
        <dbReference type="ARBA" id="ARBA00022777"/>
    </source>
</evidence>
<dbReference type="UniPathway" id="UPA00056">
    <property type="reaction ID" value="UER00094"/>
</dbReference>
<dbReference type="eggNOG" id="COG1947">
    <property type="taxonomic scope" value="Bacteria"/>
</dbReference>
<dbReference type="GO" id="GO:0005524">
    <property type="term" value="F:ATP binding"/>
    <property type="evidence" value="ECO:0007669"/>
    <property type="project" value="UniProtKB-UniRule"/>
</dbReference>
<dbReference type="InterPro" id="IPR020568">
    <property type="entry name" value="Ribosomal_Su5_D2-typ_SF"/>
</dbReference>
<feature type="domain" description="GHMP kinase C-terminal" evidence="11">
    <location>
        <begin position="197"/>
        <end position="273"/>
    </location>
</feature>
<evidence type="ECO:0000259" key="10">
    <source>
        <dbReference type="Pfam" id="PF00288"/>
    </source>
</evidence>
<dbReference type="GO" id="GO:0050515">
    <property type="term" value="F:4-(cytidine 5'-diphospho)-2-C-methyl-D-erythritol kinase activity"/>
    <property type="evidence" value="ECO:0007669"/>
    <property type="project" value="UniProtKB-UniRule"/>
</dbReference>
<keyword evidence="6 9" id="KW-0418">Kinase</keyword>
<evidence type="ECO:0000256" key="5">
    <source>
        <dbReference type="ARBA" id="ARBA00022741"/>
    </source>
</evidence>
<feature type="binding site" evidence="9">
    <location>
        <begin position="93"/>
        <end position="103"/>
    </location>
    <ligand>
        <name>ATP</name>
        <dbReference type="ChEBI" id="CHEBI:30616"/>
    </ligand>
</feature>
<accession>F6B4G3</accession>
<evidence type="ECO:0000313" key="12">
    <source>
        <dbReference type="EMBL" id="AEF92986.1"/>
    </source>
</evidence>
<dbReference type="Pfam" id="PF08544">
    <property type="entry name" value="GHMP_kinases_C"/>
    <property type="match status" value="1"/>
</dbReference>
<name>F6B4G3_DESCC</name>
<evidence type="ECO:0000256" key="4">
    <source>
        <dbReference type="ARBA" id="ARBA00022679"/>
    </source>
</evidence>
<dbReference type="Pfam" id="PF00288">
    <property type="entry name" value="GHMP_kinases_N"/>
    <property type="match status" value="1"/>
</dbReference>
<dbReference type="PANTHER" id="PTHR43527">
    <property type="entry name" value="4-DIPHOSPHOCYTIDYL-2-C-METHYL-D-ERYTHRITOL KINASE, CHLOROPLASTIC"/>
    <property type="match status" value="1"/>
</dbReference>
<feature type="domain" description="GHMP kinase N-terminal" evidence="10">
    <location>
        <begin position="65"/>
        <end position="143"/>
    </location>
</feature>
<dbReference type="InterPro" id="IPR004424">
    <property type="entry name" value="IspE"/>
</dbReference>
<dbReference type="RefSeq" id="WP_013809413.1">
    <property type="nucleotide sequence ID" value="NC_015565.1"/>
</dbReference>
<dbReference type="InterPro" id="IPR013750">
    <property type="entry name" value="GHMP_kinase_C_dom"/>
</dbReference>
<dbReference type="PANTHER" id="PTHR43527:SF2">
    <property type="entry name" value="4-DIPHOSPHOCYTIDYL-2-C-METHYL-D-ERYTHRITOL KINASE, CHLOROPLASTIC"/>
    <property type="match status" value="1"/>
</dbReference>
<dbReference type="SUPFAM" id="SSF55060">
    <property type="entry name" value="GHMP Kinase, C-terminal domain"/>
    <property type="match status" value="1"/>
</dbReference>
<dbReference type="PIRSF" id="PIRSF010376">
    <property type="entry name" value="IspE"/>
    <property type="match status" value="1"/>
</dbReference>
<comment type="pathway">
    <text evidence="9">Isoprenoid biosynthesis; isopentenyl diphosphate biosynthesis via DXP pathway; isopentenyl diphosphate from 1-deoxy-D-xylulose 5-phosphate: step 3/6.</text>
</comment>
<dbReference type="InterPro" id="IPR036554">
    <property type="entry name" value="GHMP_kinase_C_sf"/>
</dbReference>
<protein>
    <recommendedName>
        <fullName evidence="3 9">4-diphosphocytidyl-2-C-methyl-D-erythritol kinase</fullName>
        <shortName evidence="9">CMK</shortName>
        <ecNumber evidence="2 9">2.7.1.148</ecNumber>
    </recommendedName>
    <alternativeName>
        <fullName evidence="8 9">4-(cytidine-5'-diphospho)-2-C-methyl-D-erythritol kinase</fullName>
    </alternativeName>
</protein>
<dbReference type="Gene3D" id="3.30.230.10">
    <property type="match status" value="1"/>
</dbReference>
<sequence>MGLSLTAHAKINLTLDVLSRRPDGYHEVEMIMQSIKLHDRLEFSPAVGEITLTSTGLPVPMGPDNLILRAARLLQQRAGVNHGAHIHLDKRIPVAAGLAGGSTDAAATLQGLNRLWQLELKQDQLMELARQLGADVSFCLTGGTAIARGIGEVLTPLAPAPRFGVILVKPPFGVSTARVYQGLDLNNLGHRPHTSAMVEALKQGDLDKVAYCLANVLESVTLNLYPELKEIKQQLMQAGCRGVLMSGSGPTVFGLTKDEKSAEQIAGKLNYPGYQVIATSMV</sequence>
<dbReference type="EMBL" id="CP002736">
    <property type="protein sequence ID" value="AEF92986.1"/>
    <property type="molecule type" value="Genomic_DNA"/>
</dbReference>
<keyword evidence="13" id="KW-1185">Reference proteome</keyword>
<dbReference type="KEGG" id="dca:Desca_0081"/>
<dbReference type="InterPro" id="IPR014721">
    <property type="entry name" value="Ribsml_uS5_D2-typ_fold_subgr"/>
</dbReference>
<keyword evidence="7 9" id="KW-0067">ATP-binding</keyword>
<feature type="active site" evidence="9">
    <location>
        <position position="10"/>
    </location>
</feature>
<comment type="function">
    <text evidence="9">Catalyzes the phosphorylation of the position 2 hydroxy group of 4-diphosphocytidyl-2C-methyl-D-erythritol.</text>
</comment>
<comment type="similarity">
    <text evidence="1 9">Belongs to the GHMP kinase family. IspE subfamily.</text>
</comment>
<evidence type="ECO:0000313" key="13">
    <source>
        <dbReference type="Proteomes" id="UP000009226"/>
    </source>
</evidence>
<dbReference type="NCBIfam" id="TIGR00154">
    <property type="entry name" value="ispE"/>
    <property type="match status" value="1"/>
</dbReference>
<keyword evidence="5 9" id="KW-0547">Nucleotide-binding</keyword>
<evidence type="ECO:0000256" key="3">
    <source>
        <dbReference type="ARBA" id="ARBA00017473"/>
    </source>
</evidence>
<dbReference type="STRING" id="868595.Desca_0081"/>
<dbReference type="InterPro" id="IPR006204">
    <property type="entry name" value="GHMP_kinase_N_dom"/>
</dbReference>
<evidence type="ECO:0000256" key="1">
    <source>
        <dbReference type="ARBA" id="ARBA00009684"/>
    </source>
</evidence>